<feature type="transmembrane region" description="Helical" evidence="3">
    <location>
        <begin position="116"/>
        <end position="139"/>
    </location>
</feature>
<evidence type="ECO:0000256" key="3">
    <source>
        <dbReference type="SAM" id="Phobius"/>
    </source>
</evidence>
<evidence type="ECO:0000313" key="4">
    <source>
        <dbReference type="EMBL" id="PJF30725.1"/>
    </source>
</evidence>
<comment type="caution">
    <text evidence="4">The sequence shown here is derived from an EMBL/GenBank/DDBJ whole genome shotgun (WGS) entry which is preliminary data.</text>
</comment>
<dbReference type="EMBL" id="PGTK01000007">
    <property type="protein sequence ID" value="PJF30725.1"/>
    <property type="molecule type" value="Genomic_DNA"/>
</dbReference>
<sequence length="256" mass="28860">MTSSDAPAEAPRPRSQQKGDPRRRWPAWAKQLPYFKLPPPDPNFSLVPKEEALELLRPDPSKVTDSTAAAAYPPFRATDKTIRAIESDLDLLEREVLRLFRERDLEAKVQQNRYRLYQISFIVLSAVATAIGSLLALALTQQPPTWVPVLGFAETVVALLATFLAQISGRESTFMLWLENRRAAEGLRREYFRYLMRLPPYDNEAMQPYERRLLLAERAALINRGTSPDDRAATMLSGALTAESIPHRPQGDSSNG</sequence>
<dbReference type="Proteomes" id="UP000228921">
    <property type="component" value="Unassembled WGS sequence"/>
</dbReference>
<gene>
    <name evidence="4" type="ORF">CUN51_06995</name>
</gene>
<organism evidence="4 5">
    <name type="scientific">Candidatus Thermofonsia Clade 1 bacterium</name>
    <dbReference type="NCBI Taxonomy" id="2364210"/>
    <lineage>
        <taxon>Bacteria</taxon>
        <taxon>Bacillati</taxon>
        <taxon>Chloroflexota</taxon>
        <taxon>Candidatus Thermofontia</taxon>
        <taxon>Candidatus Thermofonsia Clade 1</taxon>
    </lineage>
</organism>
<evidence type="ECO:0000313" key="5">
    <source>
        <dbReference type="Proteomes" id="UP000228921"/>
    </source>
</evidence>
<reference evidence="4 5" key="1">
    <citation type="submission" date="2017-11" db="EMBL/GenBank/DDBJ databases">
        <title>Evolution of Phototrophy in the Chloroflexi Phylum Driven by Horizontal Gene Transfer.</title>
        <authorList>
            <person name="Ward L.M."/>
            <person name="Hemp J."/>
            <person name="Shih P.M."/>
            <person name="Mcglynn S.E."/>
            <person name="Fischer W."/>
        </authorList>
    </citation>
    <scope>NUCLEOTIDE SEQUENCE [LARGE SCALE GENOMIC DNA]</scope>
    <source>
        <strain evidence="4">CP2_2F</strain>
    </source>
</reference>
<evidence type="ECO:0000256" key="1">
    <source>
        <dbReference type="SAM" id="Coils"/>
    </source>
</evidence>
<feature type="transmembrane region" description="Helical" evidence="3">
    <location>
        <begin position="145"/>
        <end position="165"/>
    </location>
</feature>
<proteinExistence type="predicted"/>
<keyword evidence="3" id="KW-1133">Transmembrane helix</keyword>
<keyword evidence="3" id="KW-0812">Transmembrane</keyword>
<dbReference type="InterPro" id="IPR025325">
    <property type="entry name" value="DUF4231"/>
</dbReference>
<feature type="coiled-coil region" evidence="1">
    <location>
        <begin position="75"/>
        <end position="102"/>
    </location>
</feature>
<accession>A0A2M8NZK2</accession>
<dbReference type="AlphaFoldDB" id="A0A2M8NZK2"/>
<feature type="region of interest" description="Disordered" evidence="2">
    <location>
        <begin position="1"/>
        <end position="24"/>
    </location>
</feature>
<keyword evidence="3" id="KW-0472">Membrane</keyword>
<dbReference type="Pfam" id="PF14015">
    <property type="entry name" value="DUF4231"/>
    <property type="match status" value="1"/>
</dbReference>
<keyword evidence="1" id="KW-0175">Coiled coil</keyword>
<name>A0A2M8NZK2_9CHLR</name>
<evidence type="ECO:0000256" key="2">
    <source>
        <dbReference type="SAM" id="MobiDB-lite"/>
    </source>
</evidence>
<evidence type="ECO:0008006" key="6">
    <source>
        <dbReference type="Google" id="ProtNLM"/>
    </source>
</evidence>
<protein>
    <recommendedName>
        <fullName evidence="6">SMODS and SLOG-associating 2TM effector domain-containing protein</fullName>
    </recommendedName>
</protein>